<feature type="transmembrane region" description="Helical" evidence="1">
    <location>
        <begin position="12"/>
        <end position="30"/>
    </location>
</feature>
<organism evidence="2 3">
    <name type="scientific">Setaria viridis</name>
    <name type="common">Green bristlegrass</name>
    <name type="synonym">Setaria italica subsp. viridis</name>
    <dbReference type="NCBI Taxonomy" id="4556"/>
    <lineage>
        <taxon>Eukaryota</taxon>
        <taxon>Viridiplantae</taxon>
        <taxon>Streptophyta</taxon>
        <taxon>Embryophyta</taxon>
        <taxon>Tracheophyta</taxon>
        <taxon>Spermatophyta</taxon>
        <taxon>Magnoliopsida</taxon>
        <taxon>Liliopsida</taxon>
        <taxon>Poales</taxon>
        <taxon>Poaceae</taxon>
        <taxon>PACMAD clade</taxon>
        <taxon>Panicoideae</taxon>
        <taxon>Panicodae</taxon>
        <taxon>Paniceae</taxon>
        <taxon>Cenchrinae</taxon>
        <taxon>Setaria</taxon>
    </lineage>
</organism>
<proteinExistence type="predicted"/>
<evidence type="ECO:0000313" key="3">
    <source>
        <dbReference type="Proteomes" id="UP000298652"/>
    </source>
</evidence>
<keyword evidence="1" id="KW-1133">Transmembrane helix</keyword>
<protein>
    <submittedName>
        <fullName evidence="2">Uncharacterized protein</fullName>
    </submittedName>
</protein>
<evidence type="ECO:0000313" key="2">
    <source>
        <dbReference type="EMBL" id="TKW10048.1"/>
    </source>
</evidence>
<gene>
    <name evidence="2" type="ORF">SEVIR_6G099100v2</name>
</gene>
<dbReference type="EMBL" id="CM016557">
    <property type="protein sequence ID" value="TKW10048.1"/>
    <property type="molecule type" value="Genomic_DNA"/>
</dbReference>
<name>A0A4U6U3F9_SETVI</name>
<keyword evidence="3" id="KW-1185">Reference proteome</keyword>
<dbReference type="AlphaFoldDB" id="A0A4U6U3F9"/>
<reference evidence="2" key="1">
    <citation type="submission" date="2019-03" db="EMBL/GenBank/DDBJ databases">
        <title>WGS assembly of Setaria viridis.</title>
        <authorList>
            <person name="Huang P."/>
            <person name="Jenkins J."/>
            <person name="Grimwood J."/>
            <person name="Barry K."/>
            <person name="Healey A."/>
            <person name="Mamidi S."/>
            <person name="Sreedasyam A."/>
            <person name="Shu S."/>
            <person name="Feldman M."/>
            <person name="Wu J."/>
            <person name="Yu Y."/>
            <person name="Chen C."/>
            <person name="Johnson J."/>
            <person name="Rokhsar D."/>
            <person name="Baxter I."/>
            <person name="Schmutz J."/>
            <person name="Brutnell T."/>
            <person name="Kellogg E."/>
        </authorList>
    </citation>
    <scope>NUCLEOTIDE SEQUENCE [LARGE SCALE GENOMIC DNA]</scope>
</reference>
<evidence type="ECO:0000256" key="1">
    <source>
        <dbReference type="SAM" id="Phobius"/>
    </source>
</evidence>
<keyword evidence="1" id="KW-0812">Transmembrane</keyword>
<dbReference type="Gramene" id="TKW10048">
    <property type="protein sequence ID" value="TKW10048"/>
    <property type="gene ID" value="SEVIR_6G099100v2"/>
</dbReference>
<sequence length="258" mass="27574">MLGSWAPTSGWHASVAPPILVLGGWVLIAGRRASASRSAQGLGAYFRSACLRGAISPCTRGLGAYCRSTCIPGSTSLHAHAWGLGAYFRSACLHGSASPHARARGLGAYFRSACLHGSTSPRAHARGLGAYFGSACLRSFAYPCARAVGPASKINFFFLFDHWTDYTNRFNARELLLCSASCDALHVLRFDLLDARHPSTRYSTSLCMYGSAFAQIFFFLSTAQPLRHYDAIAASADHISSFTVMTSGSCLPTQRSGA</sequence>
<keyword evidence="1" id="KW-0472">Membrane</keyword>
<accession>A0A4U6U3F9</accession>
<dbReference type="Proteomes" id="UP000298652">
    <property type="component" value="Chromosome 6"/>
</dbReference>